<dbReference type="OrthoDB" id="1898716at2759"/>
<organism evidence="2 3">
    <name type="scientific">Zizania palustris</name>
    <name type="common">Northern wild rice</name>
    <dbReference type="NCBI Taxonomy" id="103762"/>
    <lineage>
        <taxon>Eukaryota</taxon>
        <taxon>Viridiplantae</taxon>
        <taxon>Streptophyta</taxon>
        <taxon>Embryophyta</taxon>
        <taxon>Tracheophyta</taxon>
        <taxon>Spermatophyta</taxon>
        <taxon>Magnoliopsida</taxon>
        <taxon>Liliopsida</taxon>
        <taxon>Poales</taxon>
        <taxon>Poaceae</taxon>
        <taxon>BOP clade</taxon>
        <taxon>Oryzoideae</taxon>
        <taxon>Oryzeae</taxon>
        <taxon>Zizaniinae</taxon>
        <taxon>Zizania</taxon>
    </lineage>
</organism>
<evidence type="ECO:0000256" key="1">
    <source>
        <dbReference type="SAM" id="MobiDB-lite"/>
    </source>
</evidence>
<proteinExistence type="predicted"/>
<comment type="caution">
    <text evidence="2">The sequence shown here is derived from an EMBL/GenBank/DDBJ whole genome shotgun (WGS) entry which is preliminary data.</text>
</comment>
<feature type="region of interest" description="Disordered" evidence="1">
    <location>
        <begin position="82"/>
        <end position="108"/>
    </location>
</feature>
<dbReference type="Proteomes" id="UP000729402">
    <property type="component" value="Unassembled WGS sequence"/>
</dbReference>
<name>A0A8J5VIC6_ZIZPA</name>
<keyword evidence="3" id="KW-1185">Reference proteome</keyword>
<feature type="compositionally biased region" description="Basic and acidic residues" evidence="1">
    <location>
        <begin position="91"/>
        <end position="100"/>
    </location>
</feature>
<gene>
    <name evidence="2" type="ORF">GUJ93_ZPchr0006g41689</name>
</gene>
<sequence>MQMNMHGRLCVSCSEILTSLQGSLIHQENMELCRRVNIVTQQKLELYNKLQASEQRGATEANESSSAPYSFRIVQNANIPPNLELGQSRQKQGEHSKTDAPELGLHLP</sequence>
<evidence type="ECO:0000313" key="2">
    <source>
        <dbReference type="EMBL" id="KAG8072257.1"/>
    </source>
</evidence>
<evidence type="ECO:0000313" key="3">
    <source>
        <dbReference type="Proteomes" id="UP000729402"/>
    </source>
</evidence>
<dbReference type="AlphaFoldDB" id="A0A8J5VIC6"/>
<reference evidence="2" key="2">
    <citation type="submission" date="2021-02" db="EMBL/GenBank/DDBJ databases">
        <authorList>
            <person name="Kimball J.A."/>
            <person name="Haas M.W."/>
            <person name="Macchietto M."/>
            <person name="Kono T."/>
            <person name="Duquette J."/>
            <person name="Shao M."/>
        </authorList>
    </citation>
    <scope>NUCLEOTIDE SEQUENCE</scope>
    <source>
        <tissue evidence="2">Fresh leaf tissue</tissue>
    </source>
</reference>
<evidence type="ECO:0008006" key="4">
    <source>
        <dbReference type="Google" id="ProtNLM"/>
    </source>
</evidence>
<protein>
    <recommendedName>
        <fullName evidence="4">K-box domain-containing protein</fullName>
    </recommendedName>
</protein>
<accession>A0A8J5VIC6</accession>
<dbReference type="EMBL" id="JAAALK010000283">
    <property type="protein sequence ID" value="KAG8072257.1"/>
    <property type="molecule type" value="Genomic_DNA"/>
</dbReference>
<reference evidence="2" key="1">
    <citation type="journal article" date="2021" name="bioRxiv">
        <title>Whole Genome Assembly and Annotation of Northern Wild Rice, Zizania palustris L., Supports a Whole Genome Duplication in the Zizania Genus.</title>
        <authorList>
            <person name="Haas M."/>
            <person name="Kono T."/>
            <person name="Macchietto M."/>
            <person name="Millas R."/>
            <person name="McGilp L."/>
            <person name="Shao M."/>
            <person name="Duquette J."/>
            <person name="Hirsch C.N."/>
            <person name="Kimball J."/>
        </authorList>
    </citation>
    <scope>NUCLEOTIDE SEQUENCE</scope>
    <source>
        <tissue evidence="2">Fresh leaf tissue</tissue>
    </source>
</reference>